<dbReference type="KEGG" id="vg:5469907"/>
<evidence type="ECO:0000313" key="2">
    <source>
        <dbReference type="Proteomes" id="UP000204095"/>
    </source>
</evidence>
<dbReference type="GeneID" id="5469907"/>
<sequence length="74" mass="8394">MQKMSYGALAWDVRTGILSSASMGKSVCVTPWHSRHFMKSCGKQRNRERWSFMKTMTRRTSGLKSSGSALFQTT</sequence>
<organismHost>
    <name type="scientific">Paramecium bursaria</name>
    <dbReference type="NCBI Taxonomy" id="74790"/>
</organismHost>
<gene>
    <name evidence="1" type="primary">n817L</name>
    <name evidence="1" type="ORF">FR483_n817L</name>
</gene>
<reference evidence="1 2" key="1">
    <citation type="journal article" date="2007" name="Virology">
        <title>Sequence and annotation of the 314-kb MT325 and the 321-kb FR483 viruses that infect Chlorella Pbi.</title>
        <authorList>
            <person name="Fitzgerald L.A."/>
            <person name="Graves M.V."/>
            <person name="Li X."/>
            <person name="Feldblyum T."/>
            <person name="Hartigan J."/>
            <person name="Van Etten J.L."/>
        </authorList>
    </citation>
    <scope>NUCLEOTIDE SEQUENCE [LARGE SCALE GENOMIC DNA]</scope>
    <source>
        <strain evidence="1 2">FR483</strain>
    </source>
</reference>
<dbReference type="Proteomes" id="UP000204095">
    <property type="component" value="Segment"/>
</dbReference>
<organism evidence="1 2">
    <name type="scientific">Paramecium bursaria Chlorella virus FR483</name>
    <name type="common">PBCV-FR483</name>
    <dbReference type="NCBI Taxonomy" id="399781"/>
    <lineage>
        <taxon>Viruses</taxon>
        <taxon>Varidnaviria</taxon>
        <taxon>Bamfordvirae</taxon>
        <taxon>Nucleocytoviricota</taxon>
        <taxon>Megaviricetes</taxon>
        <taxon>Algavirales</taxon>
        <taxon>Phycodnaviridae</taxon>
        <taxon>Chlorovirus</taxon>
        <taxon>Chlorovirus conductrix</taxon>
        <taxon>Paramecium bursaria Chlorella virus A1</taxon>
    </lineage>
</organism>
<dbReference type="RefSeq" id="YP_001426449.1">
    <property type="nucleotide sequence ID" value="NC_008603.1"/>
</dbReference>
<dbReference type="EMBL" id="DQ890022">
    <property type="protein sequence ID" value="ABT16102.1"/>
    <property type="molecule type" value="Genomic_DNA"/>
</dbReference>
<protein>
    <submittedName>
        <fullName evidence="1">Uncharacterized protein n817L</fullName>
    </submittedName>
</protein>
<evidence type="ECO:0000313" key="1">
    <source>
        <dbReference type="EMBL" id="ABT16102.1"/>
    </source>
</evidence>
<proteinExistence type="predicted"/>
<accession>A7J8H1</accession>
<name>A7J8H1_PBCVF</name>